<evidence type="ECO:0000256" key="1">
    <source>
        <dbReference type="ARBA" id="ARBA00012528"/>
    </source>
</evidence>
<dbReference type="GO" id="GO:0005886">
    <property type="term" value="C:plasma membrane"/>
    <property type="evidence" value="ECO:0007669"/>
    <property type="project" value="TreeGrafter"/>
</dbReference>
<reference evidence="5" key="1">
    <citation type="journal article" date="2014" name="Int. J. Syst. Evol. Microbiol.">
        <title>Complete genome sequence of Corynebacterium casei LMG S-19264T (=DSM 44701T), isolated from a smear-ripened cheese.</title>
        <authorList>
            <consortium name="US DOE Joint Genome Institute (JGI-PGF)"/>
            <person name="Walter F."/>
            <person name="Albersmeier A."/>
            <person name="Kalinowski J."/>
            <person name="Ruckert C."/>
        </authorList>
    </citation>
    <scope>NUCLEOTIDE SEQUENCE</scope>
    <source>
        <strain evidence="5">CGMCC 1.12426</strain>
    </source>
</reference>
<dbReference type="PROSITE" id="PS50887">
    <property type="entry name" value="GGDEF"/>
    <property type="match status" value="1"/>
</dbReference>
<dbReference type="InterPro" id="IPR000160">
    <property type="entry name" value="GGDEF_dom"/>
</dbReference>
<evidence type="ECO:0000256" key="3">
    <source>
        <dbReference type="SAM" id="Phobius"/>
    </source>
</evidence>
<dbReference type="InterPro" id="IPR050469">
    <property type="entry name" value="Diguanylate_Cyclase"/>
</dbReference>
<dbReference type="InterPro" id="IPR029787">
    <property type="entry name" value="Nucleotide_cyclase"/>
</dbReference>
<keyword evidence="3" id="KW-1133">Transmembrane helix</keyword>
<dbReference type="InterPro" id="IPR043128">
    <property type="entry name" value="Rev_trsase/Diguanyl_cyclase"/>
</dbReference>
<keyword evidence="3" id="KW-0812">Transmembrane</keyword>
<feature type="transmembrane region" description="Helical" evidence="3">
    <location>
        <begin position="121"/>
        <end position="144"/>
    </location>
</feature>
<gene>
    <name evidence="5" type="ORF">GCM10011316_11620</name>
</gene>
<feature type="transmembrane region" description="Helical" evidence="3">
    <location>
        <begin position="194"/>
        <end position="215"/>
    </location>
</feature>
<dbReference type="GO" id="GO:1902201">
    <property type="term" value="P:negative regulation of bacterial-type flagellum-dependent cell motility"/>
    <property type="evidence" value="ECO:0007669"/>
    <property type="project" value="TreeGrafter"/>
</dbReference>
<proteinExistence type="predicted"/>
<dbReference type="NCBIfam" id="TIGR00254">
    <property type="entry name" value="GGDEF"/>
    <property type="match status" value="1"/>
</dbReference>
<feature type="transmembrane region" description="Helical" evidence="3">
    <location>
        <begin position="68"/>
        <end position="85"/>
    </location>
</feature>
<dbReference type="OrthoDB" id="9812260at2"/>
<dbReference type="EMBL" id="BMFA01000003">
    <property type="protein sequence ID" value="GGB41356.1"/>
    <property type="molecule type" value="Genomic_DNA"/>
</dbReference>
<dbReference type="Gene3D" id="3.30.70.270">
    <property type="match status" value="1"/>
</dbReference>
<evidence type="ECO:0000313" key="6">
    <source>
        <dbReference type="Proteomes" id="UP000605148"/>
    </source>
</evidence>
<feature type="transmembrane region" description="Helical" evidence="3">
    <location>
        <begin position="6"/>
        <end position="29"/>
    </location>
</feature>
<evidence type="ECO:0000256" key="2">
    <source>
        <dbReference type="ARBA" id="ARBA00034247"/>
    </source>
</evidence>
<feature type="domain" description="GGDEF" evidence="4">
    <location>
        <begin position="256"/>
        <end position="388"/>
    </location>
</feature>
<feature type="transmembrane region" description="Helical" evidence="3">
    <location>
        <begin position="41"/>
        <end position="62"/>
    </location>
</feature>
<organism evidence="5 6">
    <name type="scientific">Roseibium aquae</name>
    <dbReference type="NCBI Taxonomy" id="1323746"/>
    <lineage>
        <taxon>Bacteria</taxon>
        <taxon>Pseudomonadati</taxon>
        <taxon>Pseudomonadota</taxon>
        <taxon>Alphaproteobacteria</taxon>
        <taxon>Hyphomicrobiales</taxon>
        <taxon>Stappiaceae</taxon>
        <taxon>Roseibium</taxon>
    </lineage>
</organism>
<accession>A0A916TDS3</accession>
<evidence type="ECO:0000313" key="5">
    <source>
        <dbReference type="EMBL" id="GGB41356.1"/>
    </source>
</evidence>
<reference evidence="5" key="2">
    <citation type="submission" date="2020-09" db="EMBL/GenBank/DDBJ databases">
        <authorList>
            <person name="Sun Q."/>
            <person name="Zhou Y."/>
        </authorList>
    </citation>
    <scope>NUCLEOTIDE SEQUENCE</scope>
    <source>
        <strain evidence="5">CGMCC 1.12426</strain>
    </source>
</reference>
<dbReference type="PANTHER" id="PTHR45138">
    <property type="entry name" value="REGULATORY COMPONENTS OF SENSORY TRANSDUCTION SYSTEM"/>
    <property type="match status" value="1"/>
</dbReference>
<dbReference type="GO" id="GO:0043709">
    <property type="term" value="P:cell adhesion involved in single-species biofilm formation"/>
    <property type="evidence" value="ECO:0007669"/>
    <property type="project" value="TreeGrafter"/>
</dbReference>
<dbReference type="SUPFAM" id="SSF55073">
    <property type="entry name" value="Nucleotide cyclase"/>
    <property type="match status" value="1"/>
</dbReference>
<dbReference type="Pfam" id="PF00990">
    <property type="entry name" value="GGDEF"/>
    <property type="match status" value="1"/>
</dbReference>
<dbReference type="GO" id="GO:0052621">
    <property type="term" value="F:diguanylate cyclase activity"/>
    <property type="evidence" value="ECO:0007669"/>
    <property type="project" value="UniProtKB-EC"/>
</dbReference>
<comment type="catalytic activity">
    <reaction evidence="2">
        <text>2 GTP = 3',3'-c-di-GMP + 2 diphosphate</text>
        <dbReference type="Rhea" id="RHEA:24898"/>
        <dbReference type="ChEBI" id="CHEBI:33019"/>
        <dbReference type="ChEBI" id="CHEBI:37565"/>
        <dbReference type="ChEBI" id="CHEBI:58805"/>
        <dbReference type="EC" id="2.7.7.65"/>
    </reaction>
</comment>
<dbReference type="Proteomes" id="UP000605148">
    <property type="component" value="Unassembled WGS sequence"/>
</dbReference>
<sequence>MALDTATLYTSITLADFAGAAVLGVFVVALRHRTGEITTSLWLWASALLSIALGTLLLGMRGSIPDDISIGLANALCIIGAGLRPNAIAVFFGRRTLYWLPLVMASAWTALYFVPDFRASVAARVVFVNGFFLVTALVMAWICFRRNTEGLLTGRLLGATMLLEAAGFTIFIAYHLNAGYTDFLQSFNTHIMTVFLAILLITMIVGTALIAAMALERIQDRFRAQALQDDLTGLANRRAFLAQAAERLESRTDRNAMYTVILLDIDRFETIVDRFGGPMGDAILKLLGHFCKKSISPDAVAGRVSGEDIAIFTLDLSRDAAGLLADRIGRQLTVQMSEVSAHKLEVTLSAGVFTGRASTPVDRALELAGKCLSDAKSEGRRRMVYIDDTAEGKKRSLLRGAFATNRKTAA</sequence>
<feature type="transmembrane region" description="Helical" evidence="3">
    <location>
        <begin position="97"/>
        <end position="115"/>
    </location>
</feature>
<dbReference type="AlphaFoldDB" id="A0A916TDS3"/>
<dbReference type="EC" id="2.7.7.65" evidence="1"/>
<feature type="transmembrane region" description="Helical" evidence="3">
    <location>
        <begin position="156"/>
        <end position="174"/>
    </location>
</feature>
<comment type="caution">
    <text evidence="5">The sequence shown here is derived from an EMBL/GenBank/DDBJ whole genome shotgun (WGS) entry which is preliminary data.</text>
</comment>
<name>A0A916TDS3_9HYPH</name>
<dbReference type="SMART" id="SM00267">
    <property type="entry name" value="GGDEF"/>
    <property type="match status" value="1"/>
</dbReference>
<dbReference type="RefSeq" id="WP_150495463.1">
    <property type="nucleotide sequence ID" value="NZ_BMFA01000003.1"/>
</dbReference>
<keyword evidence="6" id="KW-1185">Reference proteome</keyword>
<protein>
    <recommendedName>
        <fullName evidence="1">diguanylate cyclase</fullName>
        <ecNumber evidence="1">2.7.7.65</ecNumber>
    </recommendedName>
</protein>
<keyword evidence="3" id="KW-0472">Membrane</keyword>
<dbReference type="PANTHER" id="PTHR45138:SF9">
    <property type="entry name" value="DIGUANYLATE CYCLASE DGCM-RELATED"/>
    <property type="match status" value="1"/>
</dbReference>
<evidence type="ECO:0000259" key="4">
    <source>
        <dbReference type="PROSITE" id="PS50887"/>
    </source>
</evidence>
<dbReference type="CDD" id="cd01949">
    <property type="entry name" value="GGDEF"/>
    <property type="match status" value="1"/>
</dbReference>